<dbReference type="InterPro" id="IPR035944">
    <property type="entry name" value="YfbM-like_sf"/>
</dbReference>
<keyword evidence="2" id="KW-1185">Reference proteome</keyword>
<name>A0A926VA76_9CYAN</name>
<accession>A0A926VA76</accession>
<reference evidence="1" key="2">
    <citation type="submission" date="2020-08" db="EMBL/GenBank/DDBJ databases">
        <authorList>
            <person name="Chen M."/>
            <person name="Teng W."/>
            <person name="Zhao L."/>
            <person name="Hu C."/>
            <person name="Zhou Y."/>
            <person name="Han B."/>
            <person name="Song L."/>
            <person name="Shu W."/>
        </authorList>
    </citation>
    <scope>NUCLEOTIDE SEQUENCE</scope>
    <source>
        <strain evidence="1">FACHB-1375</strain>
    </source>
</reference>
<dbReference type="InterPro" id="IPR015068">
    <property type="entry name" value="DUF1877"/>
</dbReference>
<dbReference type="Pfam" id="PF08974">
    <property type="entry name" value="DUF1877"/>
    <property type="match status" value="1"/>
</dbReference>
<gene>
    <name evidence="1" type="ORF">H6G03_00715</name>
</gene>
<sequence>MGIEGNLKQISPYLLEKLIKYPDFITVFDYAIWLPESNYWQNYQNMDVPPDALDMFGEIANAAIEVLQDLEKNKPEDYERIKADIPLILEEGKTAGLELDKAWHIVSFLLTGYQQMGILPFLISDNSEDNLPSVNAVQCGTETECEATYGFYRYLTPDEVKQVSKALSNLSEANIKKRFERGFRKKLDIYSIGRTENEFNFVLNYCARVVNYYKDAAQKGNGMLIWLS</sequence>
<dbReference type="RefSeq" id="WP_190461025.1">
    <property type="nucleotide sequence ID" value="NZ_JACJPW010000001.1"/>
</dbReference>
<reference evidence="1" key="1">
    <citation type="journal article" date="2015" name="ISME J.">
        <title>Draft Genome Sequence of Streptomyces incarnatus NRRL8089, which Produces the Nucleoside Antibiotic Sinefungin.</title>
        <authorList>
            <person name="Oshima K."/>
            <person name="Hattori M."/>
            <person name="Shimizu H."/>
            <person name="Fukuda K."/>
            <person name="Nemoto M."/>
            <person name="Inagaki K."/>
            <person name="Tamura T."/>
        </authorList>
    </citation>
    <scope>NUCLEOTIDE SEQUENCE</scope>
    <source>
        <strain evidence="1">FACHB-1375</strain>
    </source>
</reference>
<proteinExistence type="predicted"/>
<dbReference type="Gene3D" id="3.40.1760.10">
    <property type="entry name" value="YfbM-like super family"/>
    <property type="match status" value="1"/>
</dbReference>
<organism evidence="1 2">
    <name type="scientific">Aerosakkonema funiforme FACHB-1375</name>
    <dbReference type="NCBI Taxonomy" id="2949571"/>
    <lineage>
        <taxon>Bacteria</taxon>
        <taxon>Bacillati</taxon>
        <taxon>Cyanobacteriota</taxon>
        <taxon>Cyanophyceae</taxon>
        <taxon>Oscillatoriophycideae</taxon>
        <taxon>Aerosakkonematales</taxon>
        <taxon>Aerosakkonemataceae</taxon>
        <taxon>Aerosakkonema</taxon>
    </lineage>
</organism>
<dbReference type="SUPFAM" id="SSF111069">
    <property type="entry name" value="Hypothetical protein yfbM"/>
    <property type="match status" value="1"/>
</dbReference>
<evidence type="ECO:0000313" key="1">
    <source>
        <dbReference type="EMBL" id="MBD2179643.1"/>
    </source>
</evidence>
<dbReference type="AlphaFoldDB" id="A0A926VA76"/>
<dbReference type="Proteomes" id="UP000641646">
    <property type="component" value="Unassembled WGS sequence"/>
</dbReference>
<evidence type="ECO:0000313" key="2">
    <source>
        <dbReference type="Proteomes" id="UP000641646"/>
    </source>
</evidence>
<dbReference type="EMBL" id="JACJPW010000001">
    <property type="protein sequence ID" value="MBD2179643.1"/>
    <property type="molecule type" value="Genomic_DNA"/>
</dbReference>
<comment type="caution">
    <text evidence="1">The sequence shown here is derived from an EMBL/GenBank/DDBJ whole genome shotgun (WGS) entry which is preliminary data.</text>
</comment>
<protein>
    <submittedName>
        <fullName evidence="1">DUF1877 family protein</fullName>
    </submittedName>
</protein>